<evidence type="ECO:0000256" key="5">
    <source>
        <dbReference type="ARBA" id="ARBA00022989"/>
    </source>
</evidence>
<accession>A0A369BAT0</accession>
<comment type="subcellular location">
    <subcellularLocation>
        <location evidence="1">Cell membrane</location>
        <topology evidence="1">Multi-pass membrane protein</topology>
    </subcellularLocation>
</comment>
<dbReference type="Proteomes" id="UP000253034">
    <property type="component" value="Unassembled WGS sequence"/>
</dbReference>
<feature type="transmembrane region" description="Helical" evidence="7">
    <location>
        <begin position="229"/>
        <end position="250"/>
    </location>
</feature>
<dbReference type="GO" id="GO:0022857">
    <property type="term" value="F:transmembrane transporter activity"/>
    <property type="evidence" value="ECO:0007669"/>
    <property type="project" value="InterPro"/>
</dbReference>
<reference evidence="8 9" key="1">
    <citation type="submission" date="2018-07" db="EMBL/GenBank/DDBJ databases">
        <title>Genomic Encyclopedia of Type Strains, Phase IV (KMG-IV): sequencing the most valuable type-strain genomes for metagenomic binning, comparative biology and taxonomic classification.</title>
        <authorList>
            <person name="Goeker M."/>
        </authorList>
    </citation>
    <scope>NUCLEOTIDE SEQUENCE [LARGE SCALE GENOMIC DNA]</scope>
    <source>
        <strain evidence="8 9">DSM 27016</strain>
    </source>
</reference>
<feature type="transmembrane region" description="Helical" evidence="7">
    <location>
        <begin position="169"/>
        <end position="189"/>
    </location>
</feature>
<evidence type="ECO:0000313" key="8">
    <source>
        <dbReference type="EMBL" id="RCX17617.1"/>
    </source>
</evidence>
<evidence type="ECO:0000256" key="3">
    <source>
        <dbReference type="ARBA" id="ARBA00022475"/>
    </source>
</evidence>
<evidence type="ECO:0000313" key="9">
    <source>
        <dbReference type="Proteomes" id="UP000253034"/>
    </source>
</evidence>
<sequence>MPQKDSYLKILKGNRPFLLFLAGQGASSLGDAFQLIAVTSLLFTMTGSGMSAAFGVICAPIPAILLSPVAGSLGDRFNPKGMLILLDLLRAAVAIFFIFRASVFVIYTVLLLLSILNVLYNPPSKRLIVGMLDRRDIMLGNSLLSGVGGISYLVGPVAAGYLVEATGTEAAFIINAASFIFCAFMTMLIKKSSIKANASPHGRVKTEGIAEGIFRGFTYLNSSASIKKIIVTCTVMSFGIASVNTAFYPFAFDVLKVTPKGWGLMISVFYGTSLTGMLIAVLLNKRMQHSIYKFVYIFLFIISMVWFCYGATGSMAVVLLLQLVEGTVTAVCVIALSAQLQLSSQKSFIGRAAAANELLSNGGKLLGIAVSYWVMLRYSPQAAFIVNSAILASFIMYRVALRTGGRIRHS</sequence>
<keyword evidence="6 7" id="KW-0472">Membrane</keyword>
<keyword evidence="9" id="KW-1185">Reference proteome</keyword>
<dbReference type="InterPro" id="IPR011701">
    <property type="entry name" value="MFS"/>
</dbReference>
<dbReference type="Pfam" id="PF07690">
    <property type="entry name" value="MFS_1"/>
    <property type="match status" value="1"/>
</dbReference>
<dbReference type="Gene3D" id="1.20.1250.20">
    <property type="entry name" value="MFS general substrate transporter like domains"/>
    <property type="match status" value="1"/>
</dbReference>
<gene>
    <name evidence="8" type="ORF">DFR58_107164</name>
</gene>
<keyword evidence="4 7" id="KW-0812">Transmembrane</keyword>
<feature type="transmembrane region" description="Helical" evidence="7">
    <location>
        <begin position="294"/>
        <end position="312"/>
    </location>
</feature>
<keyword evidence="3" id="KW-1003">Cell membrane</keyword>
<dbReference type="OrthoDB" id="9775268at2"/>
<dbReference type="CDD" id="cd06173">
    <property type="entry name" value="MFS_MefA_like"/>
    <property type="match status" value="1"/>
</dbReference>
<feature type="transmembrane region" description="Helical" evidence="7">
    <location>
        <begin position="105"/>
        <end position="122"/>
    </location>
</feature>
<evidence type="ECO:0000256" key="6">
    <source>
        <dbReference type="ARBA" id="ARBA00023136"/>
    </source>
</evidence>
<comment type="caution">
    <text evidence="8">The sequence shown here is derived from an EMBL/GenBank/DDBJ whole genome shotgun (WGS) entry which is preliminary data.</text>
</comment>
<keyword evidence="5 7" id="KW-1133">Transmembrane helix</keyword>
<organism evidence="8 9">
    <name type="scientific">Anaerobacterium chartisolvens</name>
    <dbReference type="NCBI Taxonomy" id="1297424"/>
    <lineage>
        <taxon>Bacteria</taxon>
        <taxon>Bacillati</taxon>
        <taxon>Bacillota</taxon>
        <taxon>Clostridia</taxon>
        <taxon>Eubacteriales</taxon>
        <taxon>Oscillospiraceae</taxon>
        <taxon>Anaerobacterium</taxon>
    </lineage>
</organism>
<name>A0A369BAT0_9FIRM</name>
<evidence type="ECO:0000256" key="1">
    <source>
        <dbReference type="ARBA" id="ARBA00004651"/>
    </source>
</evidence>
<feature type="transmembrane region" description="Helical" evidence="7">
    <location>
        <begin position="382"/>
        <end position="401"/>
    </location>
</feature>
<evidence type="ECO:0000256" key="2">
    <source>
        <dbReference type="ARBA" id="ARBA00022448"/>
    </source>
</evidence>
<dbReference type="PANTHER" id="PTHR43266:SF2">
    <property type="entry name" value="MAJOR FACILITATOR SUPERFAMILY (MFS) PROFILE DOMAIN-CONTAINING PROTEIN"/>
    <property type="match status" value="1"/>
</dbReference>
<evidence type="ECO:0000256" key="7">
    <source>
        <dbReference type="SAM" id="Phobius"/>
    </source>
</evidence>
<protein>
    <submittedName>
        <fullName evidence="8">Transmembrane secretion effector</fullName>
    </submittedName>
</protein>
<keyword evidence="2" id="KW-0813">Transport</keyword>
<dbReference type="PANTHER" id="PTHR43266">
    <property type="entry name" value="MACROLIDE-EFFLUX PROTEIN"/>
    <property type="match status" value="1"/>
</dbReference>
<dbReference type="AlphaFoldDB" id="A0A369BAT0"/>
<proteinExistence type="predicted"/>
<evidence type="ECO:0000256" key="4">
    <source>
        <dbReference type="ARBA" id="ARBA00022692"/>
    </source>
</evidence>
<dbReference type="RefSeq" id="WP_114297323.1">
    <property type="nucleotide sequence ID" value="NZ_QPJT01000007.1"/>
</dbReference>
<feature type="transmembrane region" description="Helical" evidence="7">
    <location>
        <begin position="262"/>
        <end position="282"/>
    </location>
</feature>
<feature type="transmembrane region" description="Helical" evidence="7">
    <location>
        <begin position="143"/>
        <end position="163"/>
    </location>
</feature>
<dbReference type="SUPFAM" id="SSF103473">
    <property type="entry name" value="MFS general substrate transporter"/>
    <property type="match status" value="1"/>
</dbReference>
<dbReference type="EMBL" id="QPJT01000007">
    <property type="protein sequence ID" value="RCX17617.1"/>
    <property type="molecule type" value="Genomic_DNA"/>
</dbReference>
<dbReference type="InterPro" id="IPR036259">
    <property type="entry name" value="MFS_trans_sf"/>
</dbReference>
<dbReference type="GO" id="GO:0005886">
    <property type="term" value="C:plasma membrane"/>
    <property type="evidence" value="ECO:0007669"/>
    <property type="project" value="UniProtKB-SubCell"/>
</dbReference>
<feature type="transmembrane region" description="Helical" evidence="7">
    <location>
        <begin position="48"/>
        <end position="70"/>
    </location>
</feature>